<dbReference type="EC" id="1.1.1.133" evidence="3 6"/>
<keyword evidence="9" id="KW-1185">Reference proteome</keyword>
<evidence type="ECO:0000256" key="4">
    <source>
        <dbReference type="ARBA" id="ARBA00017099"/>
    </source>
</evidence>
<dbReference type="InterPro" id="IPR005913">
    <property type="entry name" value="dTDP_dehydrorham_reduct"/>
</dbReference>
<evidence type="ECO:0000256" key="1">
    <source>
        <dbReference type="ARBA" id="ARBA00004781"/>
    </source>
</evidence>
<evidence type="ECO:0000256" key="5">
    <source>
        <dbReference type="ARBA" id="ARBA00048200"/>
    </source>
</evidence>
<comment type="similarity">
    <text evidence="2 6">Belongs to the dTDP-4-dehydrorhamnose reductase family.</text>
</comment>
<dbReference type="Gene3D" id="3.90.25.10">
    <property type="entry name" value="UDP-galactose 4-epimerase, domain 1"/>
    <property type="match status" value="1"/>
</dbReference>
<dbReference type="GO" id="GO:0005829">
    <property type="term" value="C:cytosol"/>
    <property type="evidence" value="ECO:0007669"/>
    <property type="project" value="TreeGrafter"/>
</dbReference>
<dbReference type="PANTHER" id="PTHR10491">
    <property type="entry name" value="DTDP-4-DEHYDRORHAMNOSE REDUCTASE"/>
    <property type="match status" value="1"/>
</dbReference>
<dbReference type="CDD" id="cd05254">
    <property type="entry name" value="dTDP_HR_like_SDR_e"/>
    <property type="match status" value="1"/>
</dbReference>
<gene>
    <name evidence="8" type="primary">rfbD</name>
    <name evidence="8" type="ORF">PU634_08805</name>
</gene>
<evidence type="ECO:0000256" key="2">
    <source>
        <dbReference type="ARBA" id="ARBA00010944"/>
    </source>
</evidence>
<dbReference type="NCBIfam" id="TIGR01214">
    <property type="entry name" value="rmlD"/>
    <property type="match status" value="1"/>
</dbReference>
<protein>
    <recommendedName>
        <fullName evidence="4 6">dTDP-4-dehydrorhamnose reductase</fullName>
        <ecNumber evidence="3 6">1.1.1.133</ecNumber>
    </recommendedName>
</protein>
<evidence type="ECO:0000313" key="9">
    <source>
        <dbReference type="Proteomes" id="UP001223802"/>
    </source>
</evidence>
<dbReference type="EMBL" id="CP118224">
    <property type="protein sequence ID" value="WMC09230.1"/>
    <property type="molecule type" value="Genomic_DNA"/>
</dbReference>
<dbReference type="InterPro" id="IPR036291">
    <property type="entry name" value="NAD(P)-bd_dom_sf"/>
</dbReference>
<reference evidence="8 9" key="1">
    <citation type="submission" date="2023-02" db="EMBL/GenBank/DDBJ databases">
        <title>Complete genome sequence of a novel bacterium Oceanimonas sp. NTOU-MSR1 isolated from marine coast sediment.</title>
        <authorList>
            <person name="Yang H.-T."/>
            <person name="Chen Y.-L."/>
            <person name="Ho Y.-N."/>
        </authorList>
    </citation>
    <scope>NUCLEOTIDE SEQUENCE [LARGE SCALE GENOMIC DNA]</scope>
    <source>
        <strain evidence="8 9">NTOU-MSR1</strain>
    </source>
</reference>
<comment type="catalytic activity">
    <reaction evidence="5 6">
        <text>dTDP-beta-L-rhamnose + NADP(+) = dTDP-4-dehydro-beta-L-rhamnose + NADPH + H(+)</text>
        <dbReference type="Rhea" id="RHEA:21796"/>
        <dbReference type="ChEBI" id="CHEBI:15378"/>
        <dbReference type="ChEBI" id="CHEBI:57510"/>
        <dbReference type="ChEBI" id="CHEBI:57783"/>
        <dbReference type="ChEBI" id="CHEBI:58349"/>
        <dbReference type="ChEBI" id="CHEBI:62830"/>
        <dbReference type="EC" id="1.1.1.133"/>
    </reaction>
</comment>
<name>A0AA50KLL1_9GAMM</name>
<comment type="pathway">
    <text evidence="1 6">Carbohydrate biosynthesis; dTDP-L-rhamnose biosynthesis.</text>
</comment>
<accession>A0AA50KLL1</accession>
<evidence type="ECO:0000256" key="6">
    <source>
        <dbReference type="RuleBase" id="RU364082"/>
    </source>
</evidence>
<dbReference type="InterPro" id="IPR029903">
    <property type="entry name" value="RmlD-like-bd"/>
</dbReference>
<dbReference type="NCBIfam" id="NF007440">
    <property type="entry name" value="PRK09987.1"/>
    <property type="match status" value="1"/>
</dbReference>
<evidence type="ECO:0000256" key="3">
    <source>
        <dbReference type="ARBA" id="ARBA00012929"/>
    </source>
</evidence>
<comment type="cofactor">
    <cofactor evidence="6">
        <name>Mg(2+)</name>
        <dbReference type="ChEBI" id="CHEBI:18420"/>
    </cofactor>
    <text evidence="6">Binds 1 Mg(2+) ion per monomer.</text>
</comment>
<dbReference type="KEGG" id="ope:PU634_08805"/>
<dbReference type="AlphaFoldDB" id="A0AA50KLL1"/>
<proteinExistence type="inferred from homology"/>
<keyword evidence="6" id="KW-0521">NADP</keyword>
<dbReference type="GO" id="GO:0019305">
    <property type="term" value="P:dTDP-rhamnose biosynthetic process"/>
    <property type="evidence" value="ECO:0007669"/>
    <property type="project" value="TreeGrafter"/>
</dbReference>
<dbReference type="SUPFAM" id="SSF51735">
    <property type="entry name" value="NAD(P)-binding Rossmann-fold domains"/>
    <property type="match status" value="1"/>
</dbReference>
<evidence type="ECO:0000259" key="7">
    <source>
        <dbReference type="Pfam" id="PF04321"/>
    </source>
</evidence>
<comment type="function">
    <text evidence="6">Catalyzes the reduction of dTDP-6-deoxy-L-lyxo-4-hexulose to yield dTDP-L-rhamnose.</text>
</comment>
<dbReference type="GO" id="GO:0008831">
    <property type="term" value="F:dTDP-4-dehydrorhamnose reductase activity"/>
    <property type="evidence" value="ECO:0007669"/>
    <property type="project" value="UniProtKB-EC"/>
</dbReference>
<dbReference type="Proteomes" id="UP001223802">
    <property type="component" value="Chromosome"/>
</dbReference>
<dbReference type="RefSeq" id="WP_306760433.1">
    <property type="nucleotide sequence ID" value="NZ_CP118224.1"/>
</dbReference>
<dbReference type="Pfam" id="PF04321">
    <property type="entry name" value="RmlD_sub_bind"/>
    <property type="match status" value="1"/>
</dbReference>
<keyword evidence="6 8" id="KW-0560">Oxidoreductase</keyword>
<feature type="domain" description="RmlD-like substrate binding" evidence="7">
    <location>
        <begin position="1"/>
        <end position="293"/>
    </location>
</feature>
<evidence type="ECO:0000313" key="8">
    <source>
        <dbReference type="EMBL" id="WMC09230.1"/>
    </source>
</evidence>
<dbReference type="Gene3D" id="3.40.50.720">
    <property type="entry name" value="NAD(P)-binding Rossmann-like Domain"/>
    <property type="match status" value="1"/>
</dbReference>
<dbReference type="PANTHER" id="PTHR10491:SF4">
    <property type="entry name" value="METHIONINE ADENOSYLTRANSFERASE 2 SUBUNIT BETA"/>
    <property type="match status" value="1"/>
</dbReference>
<organism evidence="8 9">
    <name type="scientific">Oceanimonas pelagia</name>
    <dbReference type="NCBI Taxonomy" id="3028314"/>
    <lineage>
        <taxon>Bacteria</taxon>
        <taxon>Pseudomonadati</taxon>
        <taxon>Pseudomonadota</taxon>
        <taxon>Gammaproteobacteria</taxon>
        <taxon>Aeromonadales</taxon>
        <taxon>Aeromonadaceae</taxon>
        <taxon>Oceanimonas</taxon>
    </lineage>
</organism>
<sequence length="301" mass="32990">MHILLLGRNGQLGWELQRALAPLGRLTALDRHSSDYCGDLARPEQLVQTVRTLRPNVIVNAAAYTAVDRAETEQEQAMLVNATAVETLAREAEALGAWLVHYSTDYVFSGEGFSPWSEADATAPINTYGASKRAGELAIIRNCSRHLVFRTSWVYATRGNNFARTMLRLGQERQTLNVVSDQIGAPTSAALIADVTAHALRLAMVQPALAGLYHLAAAGETSWHDYAAFVFELARNAGLPLALQALHPIATQAWLTPAIRPLNSRLDCRKLEASFDIMLPPWQQGLTHTLSEILESLIEQA</sequence>